<dbReference type="SUPFAM" id="SSF53041">
    <property type="entry name" value="Resolvase-like"/>
    <property type="match status" value="1"/>
</dbReference>
<dbReference type="InterPro" id="IPR011109">
    <property type="entry name" value="DNA_bind_recombinase_dom"/>
</dbReference>
<sequence>MPIAPEHLHLAYQGPFYAYLYGRDSRDPKKKGRSVSSQLLEGRQVCEANGWPIIREFRDGNRSASRYAKRGREDWEEMLEGIENGVPRILVAFEASRYYRDLEAYVRLRRACMESGVLLCYDGAVYDLSKRSDRKATAQDAINAEDEADGIQARNARTVRQNAAKGGAHGRILWGYMRKYDPLTGDLIGQFPHADRQDAIELVFEWFIARRSVYSIVKHLTATRNAVEDGRVWADYHVYEILRNPSYAGRRVFQGKDHRKAQWDGIVSMDTFETAQRILEEESRPEVKDWSVKHMSAGIAWCGLCPVDLNKRPVRLRTMGNNGAMSYVCRDKADVSIRCALLDAYVEEAMLEWLSSKAAAAAFDPNMGQEKAVKARNRFDSLHAQLEEARSLAAQFDDEGKPRLSVASLASMESRLQPLIDGAKKEMQNAPSVPAEVRHLVGRPVEAIETAWDALAVEQRRAVIRTVVNVRVFKARAPGIRRIEPGRVRLTFYGEKGFIPWSRRGLGFVPEPRAGERSRED</sequence>
<dbReference type="InterPro" id="IPR050639">
    <property type="entry name" value="SSR_resolvase"/>
</dbReference>
<dbReference type="PROSITE" id="PS51737">
    <property type="entry name" value="RECOMBINASE_DNA_BIND"/>
    <property type="match status" value="1"/>
</dbReference>
<name>A0AAU8K9A4_9ACTN</name>
<dbReference type="PANTHER" id="PTHR30461">
    <property type="entry name" value="DNA-INVERTASE FROM LAMBDOID PROPHAGE"/>
    <property type="match status" value="1"/>
</dbReference>
<dbReference type="SMART" id="SM00857">
    <property type="entry name" value="Resolvase"/>
    <property type="match status" value="1"/>
</dbReference>
<dbReference type="GO" id="GO:0003677">
    <property type="term" value="F:DNA binding"/>
    <property type="evidence" value="ECO:0007669"/>
    <property type="project" value="InterPro"/>
</dbReference>
<dbReference type="RefSeq" id="WP_354596139.1">
    <property type="nucleotide sequence ID" value="NZ_CP136798.1"/>
</dbReference>
<dbReference type="Gene3D" id="3.90.1750.20">
    <property type="entry name" value="Putative Large Serine Recombinase, Chain B, Domain 2"/>
    <property type="match status" value="1"/>
</dbReference>
<dbReference type="Pfam" id="PF00239">
    <property type="entry name" value="Resolvase"/>
    <property type="match status" value="1"/>
</dbReference>
<protein>
    <submittedName>
        <fullName evidence="2">Recombinase family protein</fullName>
    </submittedName>
</protein>
<organism evidence="2">
    <name type="scientific">Streptomyces sp. JL1001</name>
    <dbReference type="NCBI Taxonomy" id="3078227"/>
    <lineage>
        <taxon>Bacteria</taxon>
        <taxon>Bacillati</taxon>
        <taxon>Actinomycetota</taxon>
        <taxon>Actinomycetes</taxon>
        <taxon>Kitasatosporales</taxon>
        <taxon>Streptomycetaceae</taxon>
        <taxon>Streptomyces</taxon>
    </lineage>
</organism>
<dbReference type="Pfam" id="PF07508">
    <property type="entry name" value="Recombinase"/>
    <property type="match status" value="1"/>
</dbReference>
<feature type="domain" description="Recombinase" evidence="1">
    <location>
        <begin position="173"/>
        <end position="285"/>
    </location>
</feature>
<dbReference type="InterPro" id="IPR036162">
    <property type="entry name" value="Resolvase-like_N_sf"/>
</dbReference>
<accession>A0AAU8K9A4</accession>
<evidence type="ECO:0000259" key="1">
    <source>
        <dbReference type="PROSITE" id="PS51737"/>
    </source>
</evidence>
<dbReference type="InterPro" id="IPR006119">
    <property type="entry name" value="Resolv_N"/>
</dbReference>
<proteinExistence type="predicted"/>
<reference evidence="2" key="1">
    <citation type="submission" date="2023-10" db="EMBL/GenBank/DDBJ databases">
        <title>Complete genome sequence of Streptomyces sp. JL1001.</title>
        <authorList>
            <person name="Jiang L."/>
        </authorList>
    </citation>
    <scope>NUCLEOTIDE SEQUENCE</scope>
    <source>
        <strain evidence="2">JL1001</strain>
    </source>
</reference>
<dbReference type="Gene3D" id="3.40.50.1390">
    <property type="entry name" value="Resolvase, N-terminal catalytic domain"/>
    <property type="match status" value="1"/>
</dbReference>
<dbReference type="CDD" id="cd00338">
    <property type="entry name" value="Ser_Recombinase"/>
    <property type="match status" value="1"/>
</dbReference>
<dbReference type="GO" id="GO:0000150">
    <property type="term" value="F:DNA strand exchange activity"/>
    <property type="evidence" value="ECO:0007669"/>
    <property type="project" value="InterPro"/>
</dbReference>
<dbReference type="PANTHER" id="PTHR30461:SF23">
    <property type="entry name" value="DNA RECOMBINASE-RELATED"/>
    <property type="match status" value="1"/>
</dbReference>
<dbReference type="EMBL" id="CP136798">
    <property type="protein sequence ID" value="XCN12310.1"/>
    <property type="molecule type" value="Genomic_DNA"/>
</dbReference>
<evidence type="ECO:0000313" key="2">
    <source>
        <dbReference type="EMBL" id="XCN12310.1"/>
    </source>
</evidence>
<dbReference type="AlphaFoldDB" id="A0AAU8K9A4"/>
<gene>
    <name evidence="2" type="ORF">R1Y80_01055</name>
</gene>
<dbReference type="InterPro" id="IPR038109">
    <property type="entry name" value="DNA_bind_recomb_sf"/>
</dbReference>